<sequence length="382" mass="42835">MTSTTVLKSVSGSVTKGIAILFLLSSVFHLVGSSFLEALIYLVISLLLLSYRNRLMFDPAQKQFVITKQLSLLNVSVWRIDECVIPLSTVTDVSSGGNKQLNYIGISYLSESEEPAVYSFSCLRQADKLTALLSASALDHNVQPTAGADVDRRSATSSTSTSLARLFPLFMNSNRDIEARFSVLRCALPTPKHKLHIVWMVVGAFALMTCFILYSSQNYIAGLVFLVLTYLSYWLTSLLISNKHYFVYQSPCNQIKVEENSLLLPALLFTDKQAREVKKDEVNDIKVHWNTFTVSDLDRLTASTRRNHIVDLVFDTEYGATVSLSGMSVEAEPLLLALTHWQYPLSIERTDKAVFPMVRHFQYGILVFIIGIIVWAMTTFVI</sequence>
<keyword evidence="1" id="KW-0472">Membrane</keyword>
<reference evidence="2" key="1">
    <citation type="submission" date="2019-10" db="EMBL/GenBank/DDBJ databases">
        <authorList>
            <person name="Paulsen S."/>
        </authorList>
    </citation>
    <scope>NUCLEOTIDE SEQUENCE</scope>
    <source>
        <strain evidence="2">LMG 19692</strain>
    </source>
</reference>
<feature type="transmembrane region" description="Helical" evidence="1">
    <location>
        <begin position="20"/>
        <end position="49"/>
    </location>
</feature>
<evidence type="ECO:0000313" key="4">
    <source>
        <dbReference type="Proteomes" id="UP000646877"/>
    </source>
</evidence>
<dbReference type="RefSeq" id="WP_039495976.1">
    <property type="nucleotide sequence ID" value="NZ_CBCSDF010000006.1"/>
</dbReference>
<keyword evidence="1" id="KW-1133">Transmembrane helix</keyword>
<evidence type="ECO:0000313" key="5">
    <source>
        <dbReference type="Proteomes" id="UP001304419"/>
    </source>
</evidence>
<evidence type="ECO:0000313" key="3">
    <source>
        <dbReference type="EMBL" id="WOX26997.1"/>
    </source>
</evidence>
<proteinExistence type="predicted"/>
<keyword evidence="1" id="KW-0812">Transmembrane</keyword>
<evidence type="ECO:0000256" key="1">
    <source>
        <dbReference type="SAM" id="Phobius"/>
    </source>
</evidence>
<evidence type="ECO:0000313" key="2">
    <source>
        <dbReference type="EMBL" id="NLR23649.1"/>
    </source>
</evidence>
<dbReference type="EMBL" id="CP137578">
    <property type="protein sequence ID" value="WOX26997.1"/>
    <property type="molecule type" value="Genomic_DNA"/>
</dbReference>
<name>A0A8I2H9X1_9GAMM</name>
<dbReference type="Proteomes" id="UP000646877">
    <property type="component" value="Unassembled WGS sequence"/>
</dbReference>
<keyword evidence="5" id="KW-1185">Reference proteome</keyword>
<feature type="transmembrane region" description="Helical" evidence="1">
    <location>
        <begin position="361"/>
        <end position="381"/>
    </location>
</feature>
<accession>A0A8I2H9X1</accession>
<dbReference type="EMBL" id="WEIA01000017">
    <property type="protein sequence ID" value="NLR23649.1"/>
    <property type="molecule type" value="Genomic_DNA"/>
</dbReference>
<gene>
    <name evidence="2" type="ORF">F9Y85_20465</name>
    <name evidence="3" type="ORF">R5H13_09965</name>
</gene>
<protein>
    <submittedName>
        <fullName evidence="2">Uncharacterized protein</fullName>
    </submittedName>
</protein>
<dbReference type="AlphaFoldDB" id="A0A8I2H9X1"/>
<dbReference type="Proteomes" id="UP001304419">
    <property type="component" value="Chromosome 1"/>
</dbReference>
<feature type="transmembrane region" description="Helical" evidence="1">
    <location>
        <begin position="195"/>
        <end position="214"/>
    </location>
</feature>
<organism evidence="2 4">
    <name type="scientific">Pseudoalteromonas maricaloris</name>
    <dbReference type="NCBI Taxonomy" id="184924"/>
    <lineage>
        <taxon>Bacteria</taxon>
        <taxon>Pseudomonadati</taxon>
        <taxon>Pseudomonadota</taxon>
        <taxon>Gammaproteobacteria</taxon>
        <taxon>Alteromonadales</taxon>
        <taxon>Pseudoalteromonadaceae</taxon>
        <taxon>Pseudoalteromonas</taxon>
    </lineage>
</organism>
<reference evidence="3 5" key="2">
    <citation type="submission" date="2023-10" db="EMBL/GenBank/DDBJ databases">
        <title>To unveil natural product biosynthetic capacity in Pseudoalteromonas.</title>
        <authorList>
            <person name="Wang J."/>
        </authorList>
    </citation>
    <scope>NUCLEOTIDE SEQUENCE [LARGE SCALE GENOMIC DNA]</scope>
    <source>
        <strain evidence="3 5">DSM 15914</strain>
    </source>
</reference>
<feature type="transmembrane region" description="Helical" evidence="1">
    <location>
        <begin position="220"/>
        <end position="240"/>
    </location>
</feature>